<proteinExistence type="predicted"/>
<reference evidence="1" key="1">
    <citation type="journal article" date="2014" name="Front. Microbiol.">
        <title>High frequency of phylogenetically diverse reductive dehalogenase-homologous genes in deep subseafloor sedimentary metagenomes.</title>
        <authorList>
            <person name="Kawai M."/>
            <person name="Futagami T."/>
            <person name="Toyoda A."/>
            <person name="Takaki Y."/>
            <person name="Nishi S."/>
            <person name="Hori S."/>
            <person name="Arai W."/>
            <person name="Tsubouchi T."/>
            <person name="Morono Y."/>
            <person name="Uchiyama I."/>
            <person name="Ito T."/>
            <person name="Fujiyama A."/>
            <person name="Inagaki F."/>
            <person name="Takami H."/>
        </authorList>
    </citation>
    <scope>NUCLEOTIDE SEQUENCE</scope>
    <source>
        <strain evidence="1">Expedition CK06-06</strain>
    </source>
</reference>
<sequence>MAKIFTRRIITLLVILILLEIVLCVSIEDRALASDSLLTSSEKRLIKKYGWGGDYVRRWPDGIIYVYNGTTYKGLPKIIKKINQIIGGKTVFQLSNDKEISKVVFKSYASIKYASESDWSWDGHSLKKWVISLSNKYLHDSKNDKLFLLLFTQI</sequence>
<dbReference type="EMBL" id="BART01034088">
    <property type="protein sequence ID" value="GAH14368.1"/>
    <property type="molecule type" value="Genomic_DNA"/>
</dbReference>
<evidence type="ECO:0000313" key="1">
    <source>
        <dbReference type="EMBL" id="GAH14368.1"/>
    </source>
</evidence>
<protein>
    <submittedName>
        <fullName evidence="1">Uncharacterized protein</fullName>
    </submittedName>
</protein>
<organism evidence="1">
    <name type="scientific">marine sediment metagenome</name>
    <dbReference type="NCBI Taxonomy" id="412755"/>
    <lineage>
        <taxon>unclassified sequences</taxon>
        <taxon>metagenomes</taxon>
        <taxon>ecological metagenomes</taxon>
    </lineage>
</organism>
<name>X1F0M3_9ZZZZ</name>
<dbReference type="AlphaFoldDB" id="X1F0M3"/>
<feature type="non-terminal residue" evidence="1">
    <location>
        <position position="154"/>
    </location>
</feature>
<gene>
    <name evidence="1" type="ORF">S01H4_58370</name>
</gene>
<accession>X1F0M3</accession>
<comment type="caution">
    <text evidence="1">The sequence shown here is derived from an EMBL/GenBank/DDBJ whole genome shotgun (WGS) entry which is preliminary data.</text>
</comment>